<reference evidence="1 2" key="1">
    <citation type="submission" date="2015-09" db="EMBL/GenBank/DDBJ databases">
        <authorList>
            <consortium name="Pathogen Informatics"/>
        </authorList>
    </citation>
    <scope>NUCLEOTIDE SEQUENCE [LARGE SCALE GENOMIC DNA]</scope>
    <source>
        <strain evidence="1 2">2789STDY5608854</strain>
    </source>
</reference>
<name>A0A174Q8U0_FLAPL</name>
<protein>
    <submittedName>
        <fullName evidence="1">Uncharacterized protein</fullName>
    </submittedName>
</protein>
<dbReference type="AlphaFoldDB" id="A0A174Q8U0"/>
<proteinExistence type="predicted"/>
<evidence type="ECO:0000313" key="2">
    <source>
        <dbReference type="Proteomes" id="UP000095746"/>
    </source>
</evidence>
<accession>A0A174Q8U0</accession>
<sequence length="230" mass="23412">MVDLDVHLLDVLELVAQAQALHLALEVGVLAARHLVAVDIGGGVLDARLKLAVAQAHVRPVVGEGLELFGGESGVPLLALEGGDHRVQGGLAGGGGHGVDGAVHNVHPGLGGHQIGGHLVARGVMGVQVDGQAHLVFQGSDQLLGRVGLEEAGHVLDAQQMGAPLLQLLGHVHVVFEGIFIPLGVENVTGVAQGGLAQLALLEHLVYGYLHAGNPVQGVEDTEYVDAAPG</sequence>
<dbReference type="EMBL" id="CYZT01000454">
    <property type="protein sequence ID" value="CUP69633.1"/>
    <property type="molecule type" value="Genomic_DNA"/>
</dbReference>
<organism evidence="1 2">
    <name type="scientific">Flavonifractor plautii</name>
    <name type="common">Fusobacterium plautii</name>
    <dbReference type="NCBI Taxonomy" id="292800"/>
    <lineage>
        <taxon>Bacteria</taxon>
        <taxon>Bacillati</taxon>
        <taxon>Bacillota</taxon>
        <taxon>Clostridia</taxon>
        <taxon>Eubacteriales</taxon>
        <taxon>Oscillospiraceae</taxon>
        <taxon>Flavonifractor</taxon>
    </lineage>
</organism>
<gene>
    <name evidence="1" type="ORF">ERS852411_03475</name>
</gene>
<dbReference type="Proteomes" id="UP000095746">
    <property type="component" value="Unassembled WGS sequence"/>
</dbReference>
<evidence type="ECO:0000313" key="1">
    <source>
        <dbReference type="EMBL" id="CUP69633.1"/>
    </source>
</evidence>